<dbReference type="InterPro" id="IPR001466">
    <property type="entry name" value="Beta-lactam-related"/>
</dbReference>
<dbReference type="Proteomes" id="UP000177622">
    <property type="component" value="Unassembled WGS sequence"/>
</dbReference>
<gene>
    <name evidence="4" type="ORF">PENARI_c021G01737</name>
</gene>
<sequence>MVIRSTSSPLTPELDALVQQQMDKWKVPGLTMAIVHGSSTWSKAYGMAEFPDRKMTTDTLFSTCSTTKAFAAAAVSLTIDDSKNTESPLRWDTPLASIIRDDFVLENDYSTNHTTIEDALSHRSGLPTYDACLSLAQPNRSLREAVRYLRHLPMKYSPRSTFSYNNHMYMTVSHALEQIEGRPFSEIVKTRILEPLGMNDTHFSVQEVSKDPTLSRRLAKGYTWDVGSNTYVAEPYMTDEAVTGAGAMVSNVHEYTKWLRTMIYQTGPISPEGHAALVQPRTVITDMSDLVAPPAPHQLYALGWFIHSYRGEPLYWHSGSWAGFGIMVGFLPSKGFGFAMMSNTMNGRHAEVEIFLHLLDQISGGPAIPRTIGQSHVAESRSKAMSKAETMSEAMKRLYPCLPNPPIPHSLPLHQYVGRYEHPGFGAITLDIEKGHLGANLLDRVTAGIMSFQHASGEFFVGYFFQPKSIGMFSGYYKAEFIIDSCGFPRAMGLDLEPALGEEKIWFQRK</sequence>
<dbReference type="OrthoDB" id="5946976at2759"/>
<dbReference type="PANTHER" id="PTHR46825">
    <property type="entry name" value="D-ALANYL-D-ALANINE-CARBOXYPEPTIDASE/ENDOPEPTIDASE AMPH"/>
    <property type="match status" value="1"/>
</dbReference>
<dbReference type="Pfam" id="PF00144">
    <property type="entry name" value="Beta-lactamase"/>
    <property type="match status" value="1"/>
</dbReference>
<evidence type="ECO:0000313" key="5">
    <source>
        <dbReference type="Proteomes" id="UP000177622"/>
    </source>
</evidence>
<feature type="domain" description="Beta-lactamase-related" evidence="2">
    <location>
        <begin position="14"/>
        <end position="350"/>
    </location>
</feature>
<reference evidence="4 5" key="1">
    <citation type="journal article" date="2016" name="Sci. Rep.">
        <title>Penicillium arizonense, a new, genome sequenced fungal species, reveals a high chemical diversity in secreted metabolites.</title>
        <authorList>
            <person name="Grijseels S."/>
            <person name="Nielsen J.C."/>
            <person name="Randelovic M."/>
            <person name="Nielsen J."/>
            <person name="Nielsen K.F."/>
            <person name="Workman M."/>
            <person name="Frisvad J.C."/>
        </authorList>
    </citation>
    <scope>NUCLEOTIDE SEQUENCE [LARGE SCALE GENOMIC DNA]</scope>
    <source>
        <strain evidence="4 5">CBS 141311</strain>
    </source>
</reference>
<evidence type="ECO:0000313" key="4">
    <source>
        <dbReference type="EMBL" id="OGE49499.1"/>
    </source>
</evidence>
<evidence type="ECO:0000256" key="1">
    <source>
        <dbReference type="ARBA" id="ARBA00038215"/>
    </source>
</evidence>
<dbReference type="InterPro" id="IPR021860">
    <property type="entry name" value="Peptidase_S12_Pab87-rel_C"/>
</dbReference>
<evidence type="ECO:0000259" key="3">
    <source>
        <dbReference type="Pfam" id="PF11954"/>
    </source>
</evidence>
<feature type="domain" description="Peptidase S12 Pab87-related C-terminal" evidence="3">
    <location>
        <begin position="403"/>
        <end position="509"/>
    </location>
</feature>
<proteinExistence type="inferred from homology"/>
<evidence type="ECO:0000259" key="2">
    <source>
        <dbReference type="Pfam" id="PF00144"/>
    </source>
</evidence>
<keyword evidence="5" id="KW-1185">Reference proteome</keyword>
<dbReference type="EMBL" id="LXJU01000021">
    <property type="protein sequence ID" value="OGE49499.1"/>
    <property type="molecule type" value="Genomic_DNA"/>
</dbReference>
<dbReference type="InterPro" id="IPR050491">
    <property type="entry name" value="AmpC-like"/>
</dbReference>
<accession>A0A1F5L972</accession>
<dbReference type="Gene3D" id="3.40.710.10">
    <property type="entry name" value="DD-peptidase/beta-lactamase superfamily"/>
    <property type="match status" value="1"/>
</dbReference>
<organism evidence="4 5">
    <name type="scientific">Penicillium arizonense</name>
    <dbReference type="NCBI Taxonomy" id="1835702"/>
    <lineage>
        <taxon>Eukaryota</taxon>
        <taxon>Fungi</taxon>
        <taxon>Dikarya</taxon>
        <taxon>Ascomycota</taxon>
        <taxon>Pezizomycotina</taxon>
        <taxon>Eurotiomycetes</taxon>
        <taxon>Eurotiomycetidae</taxon>
        <taxon>Eurotiales</taxon>
        <taxon>Aspergillaceae</taxon>
        <taxon>Penicillium</taxon>
    </lineage>
</organism>
<dbReference type="Gene3D" id="2.40.128.600">
    <property type="match status" value="1"/>
</dbReference>
<comment type="similarity">
    <text evidence="1">Belongs to the peptidase S12 family.</text>
</comment>
<dbReference type="STRING" id="1835702.A0A1F5L972"/>
<name>A0A1F5L972_PENAI</name>
<dbReference type="SUPFAM" id="SSF56601">
    <property type="entry name" value="beta-lactamase/transpeptidase-like"/>
    <property type="match status" value="1"/>
</dbReference>
<dbReference type="GeneID" id="34579894"/>
<dbReference type="InterPro" id="IPR012338">
    <property type="entry name" value="Beta-lactam/transpept-like"/>
</dbReference>
<evidence type="ECO:0008006" key="6">
    <source>
        <dbReference type="Google" id="ProtNLM"/>
    </source>
</evidence>
<dbReference type="RefSeq" id="XP_022484950.1">
    <property type="nucleotide sequence ID" value="XM_022635160.1"/>
</dbReference>
<dbReference type="Pfam" id="PF11954">
    <property type="entry name" value="DUF3471"/>
    <property type="match status" value="1"/>
</dbReference>
<dbReference type="AlphaFoldDB" id="A0A1F5L972"/>
<comment type="caution">
    <text evidence="4">The sequence shown here is derived from an EMBL/GenBank/DDBJ whole genome shotgun (WGS) entry which is preliminary data.</text>
</comment>
<dbReference type="PANTHER" id="PTHR46825:SF9">
    <property type="entry name" value="BETA-LACTAMASE-RELATED DOMAIN-CONTAINING PROTEIN"/>
    <property type="match status" value="1"/>
</dbReference>
<protein>
    <recommendedName>
        <fullName evidence="6">Beta-lactamase-related domain-containing protein</fullName>
    </recommendedName>
</protein>